<evidence type="ECO:0000313" key="4">
    <source>
        <dbReference type="Proteomes" id="UP001501204"/>
    </source>
</evidence>
<evidence type="ECO:0000313" key="3">
    <source>
        <dbReference type="EMBL" id="GAA1755683.1"/>
    </source>
</evidence>
<comment type="caution">
    <text evidence="3">The sequence shown here is derived from an EMBL/GenBank/DDBJ whole genome shotgun (WGS) entry which is preliminary data.</text>
</comment>
<dbReference type="Gene3D" id="3.30.530.20">
    <property type="match status" value="1"/>
</dbReference>
<dbReference type="Pfam" id="PF08327">
    <property type="entry name" value="AHSA1"/>
    <property type="match status" value="1"/>
</dbReference>
<name>A0ABN2KIN3_9MICC</name>
<accession>A0ABN2KIN3</accession>
<comment type="similarity">
    <text evidence="1">Belongs to the AHA1 family.</text>
</comment>
<proteinExistence type="inferred from homology"/>
<gene>
    <name evidence="3" type="ORF">GCM10009767_13810</name>
</gene>
<dbReference type="RefSeq" id="WP_344120995.1">
    <property type="nucleotide sequence ID" value="NZ_BAAAOA010000015.1"/>
</dbReference>
<dbReference type="InterPro" id="IPR013538">
    <property type="entry name" value="ASHA1/2-like_C"/>
</dbReference>
<protein>
    <recommendedName>
        <fullName evidence="2">Activator of Hsp90 ATPase homologue 1/2-like C-terminal domain-containing protein</fullName>
    </recommendedName>
</protein>
<reference evidence="3 4" key="1">
    <citation type="journal article" date="2019" name="Int. J. Syst. Evol. Microbiol.">
        <title>The Global Catalogue of Microorganisms (GCM) 10K type strain sequencing project: providing services to taxonomists for standard genome sequencing and annotation.</title>
        <authorList>
            <consortium name="The Broad Institute Genomics Platform"/>
            <consortium name="The Broad Institute Genome Sequencing Center for Infectious Disease"/>
            <person name="Wu L."/>
            <person name="Ma J."/>
        </authorList>
    </citation>
    <scope>NUCLEOTIDE SEQUENCE [LARGE SCALE GENOMIC DNA]</scope>
    <source>
        <strain evidence="3 4">JCM 14735</strain>
    </source>
</reference>
<evidence type="ECO:0000259" key="2">
    <source>
        <dbReference type="Pfam" id="PF08327"/>
    </source>
</evidence>
<dbReference type="CDD" id="cd07814">
    <property type="entry name" value="SRPBCC_CalC_Aha1-like"/>
    <property type="match status" value="1"/>
</dbReference>
<evidence type="ECO:0000256" key="1">
    <source>
        <dbReference type="ARBA" id="ARBA00006817"/>
    </source>
</evidence>
<sequence length="169" mass="18787">MTNDPAACTDDPAQPTGELNFSRIFKAPPALVFRCMIDPQHLTHFWGPTGTTTPIDGIVIDPRPGGVFETMMVNDRDGSRYRMRAVFDEVTEPERLVWTDVDSGMVTTIDFTDLSDDRTEVHIRQARVPGPIMAADAQAGFLTSLDRFTAYAKTLTEPASDPAIRRRTQ</sequence>
<keyword evidence="4" id="KW-1185">Reference proteome</keyword>
<organism evidence="3 4">
    <name type="scientific">Kocuria aegyptia</name>
    <dbReference type="NCBI Taxonomy" id="330943"/>
    <lineage>
        <taxon>Bacteria</taxon>
        <taxon>Bacillati</taxon>
        <taxon>Actinomycetota</taxon>
        <taxon>Actinomycetes</taxon>
        <taxon>Micrococcales</taxon>
        <taxon>Micrococcaceae</taxon>
        <taxon>Kocuria</taxon>
    </lineage>
</organism>
<feature type="domain" description="Activator of Hsp90 ATPase homologue 1/2-like C-terminal" evidence="2">
    <location>
        <begin position="26"/>
        <end position="152"/>
    </location>
</feature>
<dbReference type="SUPFAM" id="SSF55961">
    <property type="entry name" value="Bet v1-like"/>
    <property type="match status" value="1"/>
</dbReference>
<dbReference type="Proteomes" id="UP001501204">
    <property type="component" value="Unassembled WGS sequence"/>
</dbReference>
<dbReference type="InterPro" id="IPR023393">
    <property type="entry name" value="START-like_dom_sf"/>
</dbReference>
<dbReference type="EMBL" id="BAAAOA010000015">
    <property type="protein sequence ID" value="GAA1755683.1"/>
    <property type="molecule type" value="Genomic_DNA"/>
</dbReference>